<dbReference type="Pfam" id="PF10134">
    <property type="entry name" value="RPA"/>
    <property type="match status" value="1"/>
</dbReference>
<gene>
    <name evidence="1" type="ORF">RISK_005275</name>
</gene>
<dbReference type="RefSeq" id="WP_047816363.1">
    <property type="nucleotide sequence ID" value="NZ_LECT01000044.1"/>
</dbReference>
<dbReference type="InterPro" id="IPR018777">
    <property type="entry name" value="Replication_initiator_prot_A"/>
</dbReference>
<dbReference type="OrthoDB" id="581589at2"/>
<name>A0A0J1E9S5_RHOIS</name>
<comment type="caution">
    <text evidence="1">The sequence shown here is derived from an EMBL/GenBank/DDBJ whole genome shotgun (WGS) entry which is preliminary data.</text>
</comment>
<protein>
    <submittedName>
        <fullName evidence="1">Replication protein A</fullName>
    </submittedName>
</protein>
<dbReference type="STRING" id="595434.RISK_005275"/>
<organism evidence="1 2">
    <name type="scientific">Rhodopirellula islandica</name>
    <dbReference type="NCBI Taxonomy" id="595434"/>
    <lineage>
        <taxon>Bacteria</taxon>
        <taxon>Pseudomonadati</taxon>
        <taxon>Planctomycetota</taxon>
        <taxon>Planctomycetia</taxon>
        <taxon>Pirellulales</taxon>
        <taxon>Pirellulaceae</taxon>
        <taxon>Rhodopirellula</taxon>
    </lineage>
</organism>
<sequence>MTDSSSAAIEPQALLPERHPIGDFFICDVVDAAPKGDMAGMEHPIFSLSTKPDHKFRRYDHNGDWLEVRPGAEGLATVFDRDILIFAISQLVAAMNEGREVHSVLRFQAIELLTATNRETSGRGYDLLKSALERLVGTRITTNILTGEKEITRGFGLIEHYEIVREGRDGRMQEIEIKVSDWVYQAVKSKEVLTLHRDFFRLRRPLERRIYELARKHCGRKSQWRIGLDLLRKKTGSNSTRKEFKRALKKVVERDQVANHMPDYAVTLEEGDRDIVVFTNRGTIPSSTGGQSKNDPIRKLKDDVYHEARLAAPGWDVRELENQWRDWISLSGAEPPRHPEAAFLGFCRKWFQRKGMP</sequence>
<accession>A0A0J1E9S5</accession>
<dbReference type="PATRIC" id="fig|595434.4.peg.5012"/>
<proteinExistence type="predicted"/>
<reference evidence="1" key="1">
    <citation type="submission" date="2015-05" db="EMBL/GenBank/DDBJ databases">
        <title>Permanent draft genome of Rhodopirellula islandicus K833.</title>
        <authorList>
            <person name="Kizina J."/>
            <person name="Richter M."/>
            <person name="Glockner F.O."/>
            <person name="Harder J."/>
        </authorList>
    </citation>
    <scope>NUCLEOTIDE SEQUENCE [LARGE SCALE GENOMIC DNA]</scope>
    <source>
        <strain evidence="1">K833</strain>
    </source>
</reference>
<dbReference type="EMBL" id="LECT01000044">
    <property type="protein sequence ID" value="KLU02209.1"/>
    <property type="molecule type" value="Genomic_DNA"/>
</dbReference>
<keyword evidence="2" id="KW-1185">Reference proteome</keyword>
<evidence type="ECO:0000313" key="1">
    <source>
        <dbReference type="EMBL" id="KLU02209.1"/>
    </source>
</evidence>
<evidence type="ECO:0000313" key="2">
    <source>
        <dbReference type="Proteomes" id="UP000036367"/>
    </source>
</evidence>
<dbReference type="Proteomes" id="UP000036367">
    <property type="component" value="Unassembled WGS sequence"/>
</dbReference>
<dbReference type="AlphaFoldDB" id="A0A0J1E9S5"/>